<protein>
    <submittedName>
        <fullName evidence="2">Uncharacterized protein</fullName>
    </submittedName>
</protein>
<dbReference type="EMBL" id="JAFNEN010000327">
    <property type="protein sequence ID" value="KAG8185652.1"/>
    <property type="molecule type" value="Genomic_DNA"/>
</dbReference>
<feature type="region of interest" description="Disordered" evidence="1">
    <location>
        <begin position="116"/>
        <end position="215"/>
    </location>
</feature>
<keyword evidence="3" id="KW-1185">Reference proteome</keyword>
<evidence type="ECO:0000256" key="1">
    <source>
        <dbReference type="SAM" id="MobiDB-lite"/>
    </source>
</evidence>
<organism evidence="2 3">
    <name type="scientific">Oedothorax gibbosus</name>
    <dbReference type="NCBI Taxonomy" id="931172"/>
    <lineage>
        <taxon>Eukaryota</taxon>
        <taxon>Metazoa</taxon>
        <taxon>Ecdysozoa</taxon>
        <taxon>Arthropoda</taxon>
        <taxon>Chelicerata</taxon>
        <taxon>Arachnida</taxon>
        <taxon>Araneae</taxon>
        <taxon>Araneomorphae</taxon>
        <taxon>Entelegynae</taxon>
        <taxon>Araneoidea</taxon>
        <taxon>Linyphiidae</taxon>
        <taxon>Erigoninae</taxon>
        <taxon>Oedothorax</taxon>
    </lineage>
</organism>
<feature type="compositionally biased region" description="Basic and acidic residues" evidence="1">
    <location>
        <begin position="142"/>
        <end position="155"/>
    </location>
</feature>
<reference evidence="2 3" key="1">
    <citation type="journal article" date="2022" name="Nat. Ecol. Evol.">
        <title>A masculinizing supergene underlies an exaggerated male reproductive morph in a spider.</title>
        <authorList>
            <person name="Hendrickx F."/>
            <person name="De Corte Z."/>
            <person name="Sonet G."/>
            <person name="Van Belleghem S.M."/>
            <person name="Kostlbacher S."/>
            <person name="Vangestel C."/>
        </authorList>
    </citation>
    <scope>NUCLEOTIDE SEQUENCE [LARGE SCALE GENOMIC DNA]</scope>
    <source>
        <strain evidence="2">W744_W776</strain>
    </source>
</reference>
<evidence type="ECO:0000313" key="3">
    <source>
        <dbReference type="Proteomes" id="UP000827092"/>
    </source>
</evidence>
<comment type="caution">
    <text evidence="2">The sequence shown here is derived from an EMBL/GenBank/DDBJ whole genome shotgun (WGS) entry which is preliminary data.</text>
</comment>
<accession>A0AAV6UN43</accession>
<proteinExistence type="predicted"/>
<dbReference type="AlphaFoldDB" id="A0AAV6UN43"/>
<dbReference type="Proteomes" id="UP000827092">
    <property type="component" value="Unassembled WGS sequence"/>
</dbReference>
<feature type="compositionally biased region" description="Acidic residues" evidence="1">
    <location>
        <begin position="164"/>
        <end position="179"/>
    </location>
</feature>
<name>A0AAV6UN43_9ARAC</name>
<sequence>MSKKVANPYGKVTSDEVYNGLTSINYLEKTHKEMLTHLKNTKPYKALMQMADDTYLNPSNAPFPDVQSTKEKIKEVGSLVLDLDYCISNALVKAVNLESKCVVETFIKRVSNMKQIETEPSPSPKKGKKRPACSNTLMKSQDSSDAKQIKVESDSSVHTSDLSSFEDEILVSNEDQTDDIESKKISFTAGPVVNSHESLPKRIRKPNSKYTSIDE</sequence>
<gene>
    <name evidence="2" type="ORF">JTE90_008924</name>
</gene>
<evidence type="ECO:0000313" key="2">
    <source>
        <dbReference type="EMBL" id="KAG8185652.1"/>
    </source>
</evidence>